<dbReference type="AlphaFoldDB" id="A0A2W4QQR2"/>
<dbReference type="InterPro" id="IPR005673">
    <property type="entry name" value="ABC_phos-bd_PstS"/>
</dbReference>
<evidence type="ECO:0000256" key="2">
    <source>
        <dbReference type="ARBA" id="ARBA00008725"/>
    </source>
</evidence>
<name>A0A2W4QQR2_9GAMM</name>
<proteinExistence type="inferred from homology"/>
<dbReference type="CDD" id="cd13565">
    <property type="entry name" value="PBP2_PstS"/>
    <property type="match status" value="1"/>
</dbReference>
<dbReference type="NCBIfam" id="TIGR00975">
    <property type="entry name" value="3a0107s03"/>
    <property type="match status" value="1"/>
</dbReference>
<sequence length="350" mass="38018">MNNKTRFGNQSLLVQLVIAIASIAWGTIAQAGSLQLHGGGATFPAPLYQRWIDAFGKRNPDVKISYAAMGSGEGIRGFIAEELDFAGSDAALSDEQMAQVKKGVRLVPATAGLIVLAYHVNGLSGPLKLTRAVYQDIFAGKITRWDDARIQAANPDAKLPSQNITLVVRQDSSGTTYAFTNHLGAVSPDWRDRGPGIGKVVAWRGSAMLAHGNEGVASRIKNSEGTIGYLEYGFAKRLGLPMASLENKAGRFVEPNDRTGVAALARNAQQMPENLRLLIPDPEGEDAYPILTLSWLLLYQHYPNPEKASALKQFVAFGLVEGQRYSRELGYMPLPDEIVLRSRQALETIQ</sequence>
<dbReference type="Pfam" id="PF12849">
    <property type="entry name" value="PBP_like_2"/>
    <property type="match status" value="1"/>
</dbReference>
<evidence type="ECO:0000256" key="7">
    <source>
        <dbReference type="PIRNR" id="PIRNR002756"/>
    </source>
</evidence>
<comment type="similarity">
    <text evidence="2 7">Belongs to the PstS family.</text>
</comment>
<evidence type="ECO:0000313" key="10">
    <source>
        <dbReference type="Proteomes" id="UP000249396"/>
    </source>
</evidence>
<dbReference type="Proteomes" id="UP000249396">
    <property type="component" value="Unassembled WGS sequence"/>
</dbReference>
<dbReference type="EMBL" id="QJPH01000456">
    <property type="protein sequence ID" value="PZN73466.1"/>
    <property type="molecule type" value="Genomic_DNA"/>
</dbReference>
<evidence type="ECO:0000256" key="4">
    <source>
        <dbReference type="ARBA" id="ARBA00021889"/>
    </source>
</evidence>
<comment type="caution">
    <text evidence="9">The sequence shown here is derived from an EMBL/GenBank/DDBJ whole genome shotgun (WGS) entry which is preliminary data.</text>
</comment>
<dbReference type="InterPro" id="IPR050962">
    <property type="entry name" value="Phosphate-bind_PstS"/>
</dbReference>
<dbReference type="SUPFAM" id="SSF53850">
    <property type="entry name" value="Periplasmic binding protein-like II"/>
    <property type="match status" value="1"/>
</dbReference>
<reference evidence="9 10" key="1">
    <citation type="journal article" date="2018" name="Aquat. Microb. Ecol.">
        <title>Gammaproteobacterial methanotrophs dominate.</title>
        <authorList>
            <person name="Rissanen A.J."/>
            <person name="Saarenheimo J."/>
            <person name="Tiirola M."/>
            <person name="Peura S."/>
            <person name="Aalto S.L."/>
            <person name="Karvinen A."/>
            <person name="Nykanen H."/>
        </authorList>
    </citation>
    <scope>NUCLEOTIDE SEQUENCE [LARGE SCALE GENOMIC DNA]</scope>
    <source>
        <strain evidence="9">AMbin10</strain>
    </source>
</reference>
<dbReference type="PIRSF" id="PIRSF002756">
    <property type="entry name" value="PstS"/>
    <property type="match status" value="1"/>
</dbReference>
<keyword evidence="6 7" id="KW-0592">Phosphate transport</keyword>
<dbReference type="PANTHER" id="PTHR42996:SF1">
    <property type="entry name" value="PHOSPHATE-BINDING PROTEIN PSTS"/>
    <property type="match status" value="1"/>
</dbReference>
<comment type="subunit">
    <text evidence="3 7">The complex is composed of two ATP-binding proteins (PstB), two transmembrane proteins (PstC and PstA) and a solute-binding protein (PstS).</text>
</comment>
<evidence type="ECO:0000313" key="9">
    <source>
        <dbReference type="EMBL" id="PZN73466.1"/>
    </source>
</evidence>
<dbReference type="GO" id="GO:0035435">
    <property type="term" value="P:phosphate ion transmembrane transport"/>
    <property type="evidence" value="ECO:0007669"/>
    <property type="project" value="InterPro"/>
</dbReference>
<evidence type="ECO:0000256" key="6">
    <source>
        <dbReference type="ARBA" id="ARBA00022592"/>
    </source>
</evidence>
<gene>
    <name evidence="9" type="primary">pstS</name>
    <name evidence="9" type="ORF">DM484_22495</name>
</gene>
<dbReference type="GO" id="GO:0042301">
    <property type="term" value="F:phosphate ion binding"/>
    <property type="evidence" value="ECO:0007669"/>
    <property type="project" value="InterPro"/>
</dbReference>
<keyword evidence="5 7" id="KW-0813">Transport</keyword>
<dbReference type="PANTHER" id="PTHR42996">
    <property type="entry name" value="PHOSPHATE-BINDING PROTEIN PSTS"/>
    <property type="match status" value="1"/>
</dbReference>
<dbReference type="Gene3D" id="3.40.190.10">
    <property type="entry name" value="Periplasmic binding protein-like II"/>
    <property type="match status" value="2"/>
</dbReference>
<dbReference type="InterPro" id="IPR024370">
    <property type="entry name" value="PBP_domain"/>
</dbReference>
<dbReference type="GO" id="GO:0043190">
    <property type="term" value="C:ATP-binding cassette (ABC) transporter complex"/>
    <property type="evidence" value="ECO:0007669"/>
    <property type="project" value="InterPro"/>
</dbReference>
<organism evidence="9 10">
    <name type="scientific">Candidatus Methylumidiphilus alinenensis</name>
    <dbReference type="NCBI Taxonomy" id="2202197"/>
    <lineage>
        <taxon>Bacteria</taxon>
        <taxon>Pseudomonadati</taxon>
        <taxon>Pseudomonadota</taxon>
        <taxon>Gammaproteobacteria</taxon>
        <taxon>Methylococcales</taxon>
        <taxon>Candidatus Methylumidiphilus</taxon>
    </lineage>
</organism>
<protein>
    <recommendedName>
        <fullName evidence="4 7">Phosphate-binding protein PstS</fullName>
    </recommendedName>
</protein>
<comment type="function">
    <text evidence="1 7">Part of the ABC transporter complex PstSACB involved in phosphate import.</text>
</comment>
<accession>A0A2W4QQR2</accession>
<evidence type="ECO:0000256" key="5">
    <source>
        <dbReference type="ARBA" id="ARBA00022448"/>
    </source>
</evidence>
<evidence type="ECO:0000256" key="1">
    <source>
        <dbReference type="ARBA" id="ARBA00002841"/>
    </source>
</evidence>
<evidence type="ECO:0000259" key="8">
    <source>
        <dbReference type="Pfam" id="PF12849"/>
    </source>
</evidence>
<feature type="domain" description="PBP" evidence="8">
    <location>
        <begin position="30"/>
        <end position="317"/>
    </location>
</feature>
<evidence type="ECO:0000256" key="3">
    <source>
        <dbReference type="ARBA" id="ARBA00011529"/>
    </source>
</evidence>